<accession>A0A4R7UD09</accession>
<feature type="compositionally biased region" description="Basic and acidic residues" evidence="1">
    <location>
        <begin position="30"/>
        <end position="40"/>
    </location>
</feature>
<keyword evidence="2" id="KW-0732">Signal</keyword>
<dbReference type="NCBIfam" id="NF045981">
    <property type="entry name" value="MSC0775_fam_LP"/>
    <property type="match status" value="1"/>
</dbReference>
<feature type="chain" id="PRO_5021019831" description="Lipoprotein" evidence="2">
    <location>
        <begin position="23"/>
        <end position="773"/>
    </location>
</feature>
<dbReference type="AlphaFoldDB" id="A0A4R7UD09"/>
<dbReference type="EMBL" id="SOCN01000001">
    <property type="protein sequence ID" value="TDV24348.1"/>
    <property type="molecule type" value="Genomic_DNA"/>
</dbReference>
<comment type="caution">
    <text evidence="3">The sequence shown here is derived from an EMBL/GenBank/DDBJ whole genome shotgun (WGS) entry which is preliminary data.</text>
</comment>
<evidence type="ECO:0000256" key="2">
    <source>
        <dbReference type="SAM" id="SignalP"/>
    </source>
</evidence>
<dbReference type="OrthoDB" id="393355at2"/>
<dbReference type="Gene3D" id="2.70.70.10">
    <property type="entry name" value="Glucose Permease (Domain IIA)"/>
    <property type="match status" value="1"/>
</dbReference>
<name>A0A4R7UD09_9BACT</name>
<dbReference type="Proteomes" id="UP000295757">
    <property type="component" value="Unassembled WGS sequence"/>
</dbReference>
<gene>
    <name evidence="3" type="ORF">BCF59_0309</name>
</gene>
<evidence type="ECO:0000256" key="1">
    <source>
        <dbReference type="SAM" id="MobiDB-lite"/>
    </source>
</evidence>
<dbReference type="RefSeq" id="WP_134110562.1">
    <property type="nucleotide sequence ID" value="NZ_SOCN01000001.1"/>
</dbReference>
<feature type="signal peptide" evidence="2">
    <location>
        <begin position="1"/>
        <end position="22"/>
    </location>
</feature>
<evidence type="ECO:0000313" key="4">
    <source>
        <dbReference type="Proteomes" id="UP000295757"/>
    </source>
</evidence>
<protein>
    <recommendedName>
        <fullName evidence="5">Lipoprotein</fullName>
    </recommendedName>
</protein>
<feature type="region of interest" description="Disordered" evidence="1">
    <location>
        <begin position="30"/>
        <end position="55"/>
    </location>
</feature>
<reference evidence="3 4" key="1">
    <citation type="submission" date="2019-03" db="EMBL/GenBank/DDBJ databases">
        <title>Genomic Encyclopedia of Archaeal and Bacterial Type Strains, Phase II (KMG-II): from individual species to whole genera.</title>
        <authorList>
            <person name="Goeker M."/>
        </authorList>
    </citation>
    <scope>NUCLEOTIDE SEQUENCE [LARGE SCALE GENOMIC DNA]</scope>
    <source>
        <strain evidence="3 4">ATCC 35214</strain>
    </source>
</reference>
<dbReference type="PROSITE" id="PS51257">
    <property type="entry name" value="PROKAR_LIPOPROTEIN"/>
    <property type="match status" value="1"/>
</dbReference>
<sequence>MKRLKKLFWLLSPLTTATVALAAACTNVKKKDSQNSDHKTGGNNPLVETKEPKKPEDIQQNLLQKEYQIASITNPTKTQNESLFLTKIEDFFQYNDVSEQVLKFKIETNASNITFKNLSSNNYIDDYLSFDKDTFINILKQNQLVNDEQTKKLSFKFDYHNIREDLNNKNNVVIPIKIETPIEGTDSKLQLYSEVTIPFYLKGIKLSTSDAKSYDQINKLFDELKTFLDTNQINVSLKDKNDASFETIKQFIDNKENAIYSFQDLNRKQLESMFTLDIPDLTALKEKYKNQTIKIFVNDVSFTHSKQFNQLSVKVRVANGIDNTLEVNKKLPFLNVGFDKIFTINFDPENTLLRDEKLKENLLAKPANSNIYNQNFEDLTDRDITVLPINNVFEYKKVSFQPTDYRNGWLTFIAKYNNKFIKLTKHIGVGKFAELFDTEFLKENTNAYNFEVDHLTFEDLPRVNASIYSVYGNKLFTGGYDQTRTFYTQGLQTPISVHVGEDYLTEQHTKILAPYDGEIVAVYYPHVNEQQIKTGAGVGTVMLIRVRLSKLNLSPKILQEYFGTYDLSDNRWVYIGFIHLDANLTLNNKQFDWTPITQTYGKRTFDIIESVSPKTPQKFNKGDTLAFIGSLETNGGWMPHVHVTTYANNTILLNDNDFSKELTKPNLYGDRVESYDPTKTNSNPTIARVDGVYIARVSDFVASKKPIYKVDPITGEPTKETVQDENLKWVSNPIQAFEIGRGVFNPNILFKLRGPQSFAFNLESFFVLSKKSK</sequence>
<organism evidence="3 4">
    <name type="scientific">Mycoplasmopsis mustelae</name>
    <dbReference type="NCBI Taxonomy" id="171289"/>
    <lineage>
        <taxon>Bacteria</taxon>
        <taxon>Bacillati</taxon>
        <taxon>Mycoplasmatota</taxon>
        <taxon>Mycoplasmoidales</taxon>
        <taxon>Metamycoplasmataceae</taxon>
        <taxon>Mycoplasmopsis</taxon>
    </lineage>
</organism>
<dbReference type="InterPro" id="IPR011055">
    <property type="entry name" value="Dup_hybrid_motif"/>
</dbReference>
<proteinExistence type="predicted"/>
<keyword evidence="4" id="KW-1185">Reference proteome</keyword>
<evidence type="ECO:0008006" key="5">
    <source>
        <dbReference type="Google" id="ProtNLM"/>
    </source>
</evidence>
<evidence type="ECO:0000313" key="3">
    <source>
        <dbReference type="EMBL" id="TDV24348.1"/>
    </source>
</evidence>